<evidence type="ECO:0000256" key="2">
    <source>
        <dbReference type="SAM" id="Phobius"/>
    </source>
</evidence>
<keyword evidence="4" id="KW-1185">Reference proteome</keyword>
<comment type="caution">
    <text evidence="3">The sequence shown here is derived from an EMBL/GenBank/DDBJ whole genome shotgun (WGS) entry which is preliminary data.</text>
</comment>
<dbReference type="Proteomes" id="UP000813385">
    <property type="component" value="Unassembled WGS sequence"/>
</dbReference>
<gene>
    <name evidence="3" type="ORF">B0T11DRAFT_293840</name>
</gene>
<evidence type="ECO:0000313" key="3">
    <source>
        <dbReference type="EMBL" id="KAH7376324.1"/>
    </source>
</evidence>
<reference evidence="3" key="1">
    <citation type="journal article" date="2021" name="Nat. Commun.">
        <title>Genetic determinants of endophytism in the Arabidopsis root mycobiome.</title>
        <authorList>
            <person name="Mesny F."/>
            <person name="Miyauchi S."/>
            <person name="Thiergart T."/>
            <person name="Pickel B."/>
            <person name="Atanasova L."/>
            <person name="Karlsson M."/>
            <person name="Huettel B."/>
            <person name="Barry K.W."/>
            <person name="Haridas S."/>
            <person name="Chen C."/>
            <person name="Bauer D."/>
            <person name="Andreopoulos W."/>
            <person name="Pangilinan J."/>
            <person name="LaButti K."/>
            <person name="Riley R."/>
            <person name="Lipzen A."/>
            <person name="Clum A."/>
            <person name="Drula E."/>
            <person name="Henrissat B."/>
            <person name="Kohler A."/>
            <person name="Grigoriev I.V."/>
            <person name="Martin F.M."/>
            <person name="Hacquard S."/>
        </authorList>
    </citation>
    <scope>NUCLEOTIDE SEQUENCE</scope>
    <source>
        <strain evidence="3">MPI-CAGE-AT-0016</strain>
    </source>
</reference>
<feature type="transmembrane region" description="Helical" evidence="2">
    <location>
        <begin position="390"/>
        <end position="409"/>
    </location>
</feature>
<accession>A0A8K0X9F7</accession>
<evidence type="ECO:0000256" key="1">
    <source>
        <dbReference type="SAM" id="MobiDB-lite"/>
    </source>
</evidence>
<dbReference type="OrthoDB" id="3561681at2759"/>
<sequence length="489" mass="54347">MEQLRQLAKTSFDSSARSFKPNTAGTLRLVQLALARDETTAGPPIDNEALTETNLHQLLDDGDARVRAQPSAINAGASLRLVVVPRAENDAFEMSHDSFGHLVDRFDMDHMVLQHIASNSYGFHAHAETHTFYVGTYVYSLAWSANPKTLRTNAVLLLRTSPVLRNGNEIRDSLLHTVCSFAPHLYAPHYLLFAVYVHLSTTSRLAVALNVDSVRKVETQTRHGPGRGAGSRDDDGSPAMKVDIDELSRAAQDIAITQVHLANLLRHDPYIKDIAAYLRDLSRVRARHLAGPNDSVEPARLPCLDEVPFELRSRCEGSLEMLSDMLRPLEKMTCDLEPTVRFLQTRADCQSSVISSLMTHEDARLNTELARLSTELGEAARRDSSAMRSIAMMTMIFLPSTFFAALFSMPCIPEWAQTKFWVYWVCAIPSTVIVLVTFRYYHSLKKAKERRQEHKVSSAAKIGGSPLSSTSTGIELNNMNGNGVSVVQR</sequence>
<keyword evidence="2" id="KW-0472">Membrane</keyword>
<keyword evidence="2" id="KW-0812">Transmembrane</keyword>
<feature type="region of interest" description="Disordered" evidence="1">
    <location>
        <begin position="218"/>
        <end position="240"/>
    </location>
</feature>
<organism evidence="3 4">
    <name type="scientific">Plectosphaerella cucumerina</name>
    <dbReference type="NCBI Taxonomy" id="40658"/>
    <lineage>
        <taxon>Eukaryota</taxon>
        <taxon>Fungi</taxon>
        <taxon>Dikarya</taxon>
        <taxon>Ascomycota</taxon>
        <taxon>Pezizomycotina</taxon>
        <taxon>Sordariomycetes</taxon>
        <taxon>Hypocreomycetidae</taxon>
        <taxon>Glomerellales</taxon>
        <taxon>Plectosphaerellaceae</taxon>
        <taxon>Plectosphaerella</taxon>
    </lineage>
</organism>
<proteinExistence type="predicted"/>
<dbReference type="EMBL" id="JAGPXD010000001">
    <property type="protein sequence ID" value="KAH7376324.1"/>
    <property type="molecule type" value="Genomic_DNA"/>
</dbReference>
<dbReference type="Gene3D" id="1.20.58.340">
    <property type="entry name" value="Magnesium transport protein CorA, transmembrane region"/>
    <property type="match status" value="1"/>
</dbReference>
<feature type="transmembrane region" description="Helical" evidence="2">
    <location>
        <begin position="421"/>
        <end position="441"/>
    </location>
</feature>
<dbReference type="AlphaFoldDB" id="A0A8K0X9F7"/>
<evidence type="ECO:0000313" key="4">
    <source>
        <dbReference type="Proteomes" id="UP000813385"/>
    </source>
</evidence>
<keyword evidence="2" id="KW-1133">Transmembrane helix</keyword>
<protein>
    <submittedName>
        <fullName evidence="3">Uncharacterized protein</fullName>
    </submittedName>
</protein>
<name>A0A8K0X9F7_9PEZI</name>